<dbReference type="KEGG" id="spha:D3Y57_09795"/>
<keyword evidence="2" id="KW-1185">Reference proteome</keyword>
<sequence length="67" mass="7548">MFGLSLFYRQWPWTRQAYPFLPRHSYAGSDFGDLCGALGQIDLFQITCFRCVRIGGQLNAVGAGSER</sequence>
<dbReference type="AlphaFoldDB" id="A0A494TGX4"/>
<reference evidence="1 2" key="1">
    <citation type="submission" date="2018-09" db="EMBL/GenBank/DDBJ databases">
        <title>Sphingomonas peninsula sp. nov., isolated from fildes peninsula, Antarctic soil.</title>
        <authorList>
            <person name="Yingchao G."/>
        </authorList>
    </citation>
    <scope>NUCLEOTIDE SEQUENCE [LARGE SCALE GENOMIC DNA]</scope>
    <source>
        <strain evidence="1 2">YZ-8</strain>
    </source>
</reference>
<dbReference type="EMBL" id="CP032829">
    <property type="protein sequence ID" value="AYJ86203.1"/>
    <property type="molecule type" value="Genomic_DNA"/>
</dbReference>
<evidence type="ECO:0000313" key="1">
    <source>
        <dbReference type="EMBL" id="AYJ86203.1"/>
    </source>
</evidence>
<evidence type="ECO:0000313" key="2">
    <source>
        <dbReference type="Proteomes" id="UP000276254"/>
    </source>
</evidence>
<dbReference type="Proteomes" id="UP000276254">
    <property type="component" value="Chromosome"/>
</dbReference>
<proteinExistence type="predicted"/>
<organism evidence="1 2">
    <name type="scientific">Sphingomonas paeninsulae</name>
    <dbReference type="NCBI Taxonomy" id="2319844"/>
    <lineage>
        <taxon>Bacteria</taxon>
        <taxon>Pseudomonadati</taxon>
        <taxon>Pseudomonadota</taxon>
        <taxon>Alphaproteobacteria</taxon>
        <taxon>Sphingomonadales</taxon>
        <taxon>Sphingomonadaceae</taxon>
        <taxon>Sphingomonas</taxon>
    </lineage>
</organism>
<gene>
    <name evidence="1" type="ORF">D3Y57_09795</name>
</gene>
<name>A0A494TGX4_SPHPE</name>
<accession>A0A494TGX4</accession>
<protein>
    <submittedName>
        <fullName evidence="1">Uncharacterized protein</fullName>
    </submittedName>
</protein>